<reference evidence="1" key="1">
    <citation type="submission" date="2023-03" db="EMBL/GenBank/DDBJ databases">
        <title>Massive genome expansion in bonnet fungi (Mycena s.s.) driven by repeated elements and novel gene families across ecological guilds.</title>
        <authorList>
            <consortium name="Lawrence Berkeley National Laboratory"/>
            <person name="Harder C.B."/>
            <person name="Miyauchi S."/>
            <person name="Viragh M."/>
            <person name="Kuo A."/>
            <person name="Thoen E."/>
            <person name="Andreopoulos B."/>
            <person name="Lu D."/>
            <person name="Skrede I."/>
            <person name="Drula E."/>
            <person name="Henrissat B."/>
            <person name="Morin E."/>
            <person name="Kohler A."/>
            <person name="Barry K."/>
            <person name="LaButti K."/>
            <person name="Morin E."/>
            <person name="Salamov A."/>
            <person name="Lipzen A."/>
            <person name="Mereny Z."/>
            <person name="Hegedus B."/>
            <person name="Baldrian P."/>
            <person name="Stursova M."/>
            <person name="Weitz H."/>
            <person name="Taylor A."/>
            <person name="Grigoriev I.V."/>
            <person name="Nagy L.G."/>
            <person name="Martin F."/>
            <person name="Kauserud H."/>
        </authorList>
    </citation>
    <scope>NUCLEOTIDE SEQUENCE</scope>
    <source>
        <strain evidence="1">CBHHK200</strain>
    </source>
</reference>
<keyword evidence="2" id="KW-1185">Reference proteome</keyword>
<evidence type="ECO:0008006" key="3">
    <source>
        <dbReference type="Google" id="ProtNLM"/>
    </source>
</evidence>
<name>A0AAD6TC58_9AGAR</name>
<evidence type="ECO:0000313" key="2">
    <source>
        <dbReference type="Proteomes" id="UP001218188"/>
    </source>
</evidence>
<dbReference type="AlphaFoldDB" id="A0AAD6TC58"/>
<organism evidence="1 2">
    <name type="scientific">Mycena alexandri</name>
    <dbReference type="NCBI Taxonomy" id="1745969"/>
    <lineage>
        <taxon>Eukaryota</taxon>
        <taxon>Fungi</taxon>
        <taxon>Dikarya</taxon>
        <taxon>Basidiomycota</taxon>
        <taxon>Agaricomycotina</taxon>
        <taxon>Agaricomycetes</taxon>
        <taxon>Agaricomycetidae</taxon>
        <taxon>Agaricales</taxon>
        <taxon>Marasmiineae</taxon>
        <taxon>Mycenaceae</taxon>
        <taxon>Mycena</taxon>
    </lineage>
</organism>
<dbReference type="Proteomes" id="UP001218188">
    <property type="component" value="Unassembled WGS sequence"/>
</dbReference>
<sequence>MPDILEAETLADCVADVNSLAVDGQRDPHPYPVLTLPNEIVSEIFIRFLPVYPKCPPSTGLLSPTLLAQICGKWREIALSTPELWRALEFDLIHLKQTRRGRGHINASGLKTWLDRSRACPLSLHIVEHTWKDRRVFEIFEEAILHHARWEHLKLHLVDTPHLLALHEPMPLLCHLDVNLDTESGTSDVGVFRDAPLLRTAVLNYVAIQKVVLPWVQLTSLVLHHVFPSDCSTVLQQTPNLAHCEMPKLCCDDDSVEPDVNLPRLESLIFGNESETVTTYLGTFIVPTLRRLQIPERFLGSNPIHSLGFFISKSGCRLQDVLITQRSEVPEDDYCEAFSSILKLSFEMP</sequence>
<comment type="caution">
    <text evidence="1">The sequence shown here is derived from an EMBL/GenBank/DDBJ whole genome shotgun (WGS) entry which is preliminary data.</text>
</comment>
<protein>
    <recommendedName>
        <fullName evidence="3">F-box domain-containing protein</fullName>
    </recommendedName>
</protein>
<evidence type="ECO:0000313" key="1">
    <source>
        <dbReference type="EMBL" id="KAJ7042992.1"/>
    </source>
</evidence>
<gene>
    <name evidence="1" type="ORF">C8F04DRAFT_1029960</name>
</gene>
<dbReference type="Gene3D" id="1.20.1280.50">
    <property type="match status" value="1"/>
</dbReference>
<dbReference type="EMBL" id="JARJCM010000011">
    <property type="protein sequence ID" value="KAJ7042992.1"/>
    <property type="molecule type" value="Genomic_DNA"/>
</dbReference>
<accession>A0AAD6TC58</accession>
<proteinExistence type="predicted"/>